<evidence type="ECO:0000313" key="4">
    <source>
        <dbReference type="Proteomes" id="UP000765509"/>
    </source>
</evidence>
<sequence>MLDWISSKNSLSQNLWLPSLHYVPQQHRSWKLGPSANKGILLGYENDNTSYCILRLNYLEVAVTKHATFNEERFPAVQRNKEEELVIPMRESPAAIEEEFSEEKNEDPMQSTQVTESQELPPDMVDEVHAEEFS</sequence>
<dbReference type="Proteomes" id="UP000765509">
    <property type="component" value="Unassembled WGS sequence"/>
</dbReference>
<organism evidence="3 4">
    <name type="scientific">Austropuccinia psidii MF-1</name>
    <dbReference type="NCBI Taxonomy" id="1389203"/>
    <lineage>
        <taxon>Eukaryota</taxon>
        <taxon>Fungi</taxon>
        <taxon>Dikarya</taxon>
        <taxon>Basidiomycota</taxon>
        <taxon>Pucciniomycotina</taxon>
        <taxon>Pucciniomycetes</taxon>
        <taxon>Pucciniales</taxon>
        <taxon>Sphaerophragmiaceae</taxon>
        <taxon>Austropuccinia</taxon>
    </lineage>
</organism>
<dbReference type="AlphaFoldDB" id="A0A9Q3C919"/>
<evidence type="ECO:0000313" key="3">
    <source>
        <dbReference type="EMBL" id="MBW0480721.1"/>
    </source>
</evidence>
<feature type="region of interest" description="Disordered" evidence="1">
    <location>
        <begin position="97"/>
        <end position="134"/>
    </location>
</feature>
<comment type="caution">
    <text evidence="3">The sequence shown here is derived from an EMBL/GenBank/DDBJ whole genome shotgun (WGS) entry which is preliminary data.</text>
</comment>
<feature type="compositionally biased region" description="Polar residues" evidence="1">
    <location>
        <begin position="108"/>
        <end position="118"/>
    </location>
</feature>
<name>A0A9Q3C919_9BASI</name>
<dbReference type="EMBL" id="AVOT02006083">
    <property type="protein sequence ID" value="MBW0480721.1"/>
    <property type="molecule type" value="Genomic_DNA"/>
</dbReference>
<evidence type="ECO:0000256" key="1">
    <source>
        <dbReference type="SAM" id="MobiDB-lite"/>
    </source>
</evidence>
<feature type="domain" description="Retroviral polymerase SH3-like" evidence="2">
    <location>
        <begin position="22"/>
        <end position="79"/>
    </location>
</feature>
<dbReference type="InterPro" id="IPR057670">
    <property type="entry name" value="SH3_retrovirus"/>
</dbReference>
<proteinExistence type="predicted"/>
<dbReference type="OrthoDB" id="2518452at2759"/>
<keyword evidence="4" id="KW-1185">Reference proteome</keyword>
<accession>A0A9Q3C919</accession>
<dbReference type="Pfam" id="PF25597">
    <property type="entry name" value="SH3_retrovirus"/>
    <property type="match status" value="1"/>
</dbReference>
<gene>
    <name evidence="3" type="ORF">O181_020436</name>
</gene>
<protein>
    <recommendedName>
        <fullName evidence="2">Retroviral polymerase SH3-like domain-containing protein</fullName>
    </recommendedName>
</protein>
<reference evidence="3" key="1">
    <citation type="submission" date="2021-03" db="EMBL/GenBank/DDBJ databases">
        <title>Draft genome sequence of rust myrtle Austropuccinia psidii MF-1, a brazilian biotype.</title>
        <authorList>
            <person name="Quecine M.C."/>
            <person name="Pachon D.M.R."/>
            <person name="Bonatelli M.L."/>
            <person name="Correr F.H."/>
            <person name="Franceschini L.M."/>
            <person name="Leite T.F."/>
            <person name="Margarido G.R.A."/>
            <person name="Almeida C.A."/>
            <person name="Ferrarezi J.A."/>
            <person name="Labate C.A."/>
        </authorList>
    </citation>
    <scope>NUCLEOTIDE SEQUENCE</scope>
    <source>
        <strain evidence="3">MF-1</strain>
    </source>
</reference>
<evidence type="ECO:0000259" key="2">
    <source>
        <dbReference type="Pfam" id="PF25597"/>
    </source>
</evidence>